<proteinExistence type="predicted"/>
<dbReference type="PANTHER" id="PTHR43861:SF3">
    <property type="entry name" value="PUTATIVE (AFU_ORTHOLOGUE AFUA_2G14390)-RELATED"/>
    <property type="match status" value="1"/>
</dbReference>
<feature type="domain" description="Methyltransferase" evidence="2">
    <location>
        <begin position="38"/>
        <end position="127"/>
    </location>
</feature>
<evidence type="ECO:0000259" key="2">
    <source>
        <dbReference type="Pfam" id="PF13649"/>
    </source>
</evidence>
<protein>
    <submittedName>
        <fullName evidence="3">Methyltransferase family protein</fullName>
    </submittedName>
</protein>
<accession>A0A2T0T4Y3</accession>
<organism evidence="3 4">
    <name type="scientific">Umezawaea tangerina</name>
    <dbReference type="NCBI Taxonomy" id="84725"/>
    <lineage>
        <taxon>Bacteria</taxon>
        <taxon>Bacillati</taxon>
        <taxon>Actinomycetota</taxon>
        <taxon>Actinomycetes</taxon>
        <taxon>Pseudonocardiales</taxon>
        <taxon>Pseudonocardiaceae</taxon>
        <taxon>Umezawaea</taxon>
    </lineage>
</organism>
<dbReference type="PANTHER" id="PTHR43861">
    <property type="entry name" value="TRANS-ACONITATE 2-METHYLTRANSFERASE-RELATED"/>
    <property type="match status" value="1"/>
</dbReference>
<keyword evidence="1 3" id="KW-0808">Transferase</keyword>
<reference evidence="3 4" key="1">
    <citation type="submission" date="2018-03" db="EMBL/GenBank/DDBJ databases">
        <title>Genomic Encyclopedia of Archaeal and Bacterial Type Strains, Phase II (KMG-II): from individual species to whole genera.</title>
        <authorList>
            <person name="Goeker M."/>
        </authorList>
    </citation>
    <scope>NUCLEOTIDE SEQUENCE [LARGE SCALE GENOMIC DNA]</scope>
    <source>
        <strain evidence="3 4">DSM 44720</strain>
    </source>
</reference>
<name>A0A2T0T4Y3_9PSEU</name>
<dbReference type="Proteomes" id="UP000239494">
    <property type="component" value="Unassembled WGS sequence"/>
</dbReference>
<dbReference type="SUPFAM" id="SSF53335">
    <property type="entry name" value="S-adenosyl-L-methionine-dependent methyltransferases"/>
    <property type="match status" value="1"/>
</dbReference>
<comment type="caution">
    <text evidence="3">The sequence shown here is derived from an EMBL/GenBank/DDBJ whole genome shotgun (WGS) entry which is preliminary data.</text>
</comment>
<evidence type="ECO:0000313" key="3">
    <source>
        <dbReference type="EMBL" id="PRY40745.1"/>
    </source>
</evidence>
<dbReference type="InterPro" id="IPR041698">
    <property type="entry name" value="Methyltransf_25"/>
</dbReference>
<sequence length="202" mass="21519">MTEAFWEELYQARDRVWSGKPNRFLVDVVEPLTPGTALDLGCAEGADAVWLAGRGWKVTAVDVSPTALRRAEAAAEGLGISFERHDLGETFPEGTYDLVSAQFLQSPVEFPREEVLRRAAAAVAPGGLLLVVEHASAPPWSGMGGDVRLPTAAETLAGLRLEDGAWTVERADAPERETTGPEGQTATVADNVIAVKRVNSPG</sequence>
<dbReference type="OrthoDB" id="9786503at2"/>
<dbReference type="GO" id="GO:0008168">
    <property type="term" value="F:methyltransferase activity"/>
    <property type="evidence" value="ECO:0007669"/>
    <property type="project" value="UniProtKB-KW"/>
</dbReference>
<dbReference type="EMBL" id="PVTF01000006">
    <property type="protein sequence ID" value="PRY40745.1"/>
    <property type="molecule type" value="Genomic_DNA"/>
</dbReference>
<gene>
    <name evidence="3" type="ORF">CLV43_106486</name>
</gene>
<dbReference type="Pfam" id="PF13649">
    <property type="entry name" value="Methyltransf_25"/>
    <property type="match status" value="1"/>
</dbReference>
<keyword evidence="3" id="KW-0489">Methyltransferase</keyword>
<dbReference type="GO" id="GO:0032259">
    <property type="term" value="P:methylation"/>
    <property type="evidence" value="ECO:0007669"/>
    <property type="project" value="UniProtKB-KW"/>
</dbReference>
<keyword evidence="4" id="KW-1185">Reference proteome</keyword>
<dbReference type="AlphaFoldDB" id="A0A2T0T4Y3"/>
<evidence type="ECO:0000256" key="1">
    <source>
        <dbReference type="ARBA" id="ARBA00022679"/>
    </source>
</evidence>
<evidence type="ECO:0000313" key="4">
    <source>
        <dbReference type="Proteomes" id="UP000239494"/>
    </source>
</evidence>
<dbReference type="InterPro" id="IPR029063">
    <property type="entry name" value="SAM-dependent_MTases_sf"/>
</dbReference>
<dbReference type="RefSeq" id="WP_106189247.1">
    <property type="nucleotide sequence ID" value="NZ_PVTF01000006.1"/>
</dbReference>
<dbReference type="Gene3D" id="3.40.50.150">
    <property type="entry name" value="Vaccinia Virus protein VP39"/>
    <property type="match status" value="1"/>
</dbReference>